<evidence type="ECO:0000313" key="3">
    <source>
        <dbReference type="Proteomes" id="UP000069697"/>
    </source>
</evidence>
<sequence length="89" mass="9805">MLRMVTVEHGQVQGLLAADPRITSFKGIPFAAPPVGENRWRAPQPQSNWEGVLQASDFAPISMQAPTVIDDNNIIFNCNRLTLDLCSNL</sequence>
<evidence type="ECO:0000259" key="1">
    <source>
        <dbReference type="Pfam" id="PF00135"/>
    </source>
</evidence>
<dbReference type="PANTHER" id="PTHR44590">
    <property type="entry name" value="CARBOXYLIC ESTER HYDROLASE-RELATED"/>
    <property type="match status" value="1"/>
</dbReference>
<feature type="domain" description="Carboxylesterase type B" evidence="1">
    <location>
        <begin position="4"/>
        <end position="73"/>
    </location>
</feature>
<proteinExistence type="predicted"/>
<dbReference type="InterPro" id="IPR002018">
    <property type="entry name" value="CarbesteraseB"/>
</dbReference>
<dbReference type="PANTHER" id="PTHR44590:SF3">
    <property type="entry name" value="CARBOXYLESTERASE TYPE B DOMAIN-CONTAINING PROTEIN"/>
    <property type="match status" value="1"/>
</dbReference>
<dbReference type="Pfam" id="PF00135">
    <property type="entry name" value="COesterase"/>
    <property type="match status" value="1"/>
</dbReference>
<reference evidence="3" key="2">
    <citation type="submission" date="2016-01" db="EMBL/GenBank/DDBJ databases">
        <title>Draft Genome Sequence of Paenibacillus amylolyticus Heshi-A3 that Was Isolated from Fermented Rice Bran with Aging Salted Mackerel, Which Was Named Heshiko as Traditional Fermented Seafood in Japan.</title>
        <authorList>
            <person name="Akuzawa S."/>
            <person name="Nakagawa J."/>
            <person name="Kanekatsu T."/>
            <person name="Kubota E."/>
            <person name="Ohtake R."/>
            <person name="Suzuki T."/>
            <person name="Kanesaki Y."/>
        </authorList>
    </citation>
    <scope>NUCLEOTIDE SEQUENCE [LARGE SCALE GENOMIC DNA]</scope>
    <source>
        <strain evidence="3">Heshi-A3</strain>
    </source>
</reference>
<reference evidence="2 3" key="1">
    <citation type="journal article" date="2016" name="Genome Announc.">
        <title>Draft Genome Sequence of Paenibacillus amylolyticus Heshi-A3, Isolated from Fermented Rice Bran in a Japanese Fermented Seafood Dish.</title>
        <authorList>
            <person name="Akuzawa S."/>
            <person name="Nagaoka J."/>
            <person name="Kanekatsu M."/>
            <person name="Kubota E."/>
            <person name="Ohtake R."/>
            <person name="Suzuki T."/>
            <person name="Kanesaki Y."/>
        </authorList>
    </citation>
    <scope>NUCLEOTIDE SEQUENCE [LARGE SCALE GENOMIC DNA]</scope>
    <source>
        <strain evidence="2 3">Heshi-A3</strain>
    </source>
</reference>
<name>A0A100VPN8_PAEAM</name>
<protein>
    <submittedName>
        <fullName evidence="2">Carboxylesterase type B</fullName>
    </submittedName>
</protein>
<dbReference type="ESTHER" id="cocca-w6ybq4">
    <property type="family name" value="Fungal_carboxylesterase_lipase"/>
</dbReference>
<dbReference type="InterPro" id="IPR029058">
    <property type="entry name" value="AB_hydrolase_fold"/>
</dbReference>
<dbReference type="EMBL" id="BCNV01000003">
    <property type="protein sequence ID" value="GAS83767.1"/>
    <property type="molecule type" value="Genomic_DNA"/>
</dbReference>
<dbReference type="SUPFAM" id="SSF53474">
    <property type="entry name" value="alpha/beta-Hydrolases"/>
    <property type="match status" value="1"/>
</dbReference>
<comment type="caution">
    <text evidence="2">The sequence shown here is derived from an EMBL/GenBank/DDBJ whole genome shotgun (WGS) entry which is preliminary data.</text>
</comment>
<dbReference type="Proteomes" id="UP000069697">
    <property type="component" value="Unassembled WGS sequence"/>
</dbReference>
<gene>
    <name evidence="2" type="ORF">PAHA3_3857</name>
</gene>
<accession>A0A100VPN8</accession>
<dbReference type="Gene3D" id="3.40.50.1820">
    <property type="entry name" value="alpha/beta hydrolase"/>
    <property type="match status" value="1"/>
</dbReference>
<dbReference type="AlphaFoldDB" id="A0A100VPN8"/>
<evidence type="ECO:0000313" key="2">
    <source>
        <dbReference type="EMBL" id="GAS83767.1"/>
    </source>
</evidence>
<organism evidence="2 3">
    <name type="scientific">Paenibacillus amylolyticus</name>
    <dbReference type="NCBI Taxonomy" id="1451"/>
    <lineage>
        <taxon>Bacteria</taxon>
        <taxon>Bacillati</taxon>
        <taxon>Bacillota</taxon>
        <taxon>Bacilli</taxon>
        <taxon>Bacillales</taxon>
        <taxon>Paenibacillaceae</taxon>
        <taxon>Paenibacillus</taxon>
    </lineage>
</organism>